<evidence type="ECO:0000256" key="1">
    <source>
        <dbReference type="ARBA" id="ARBA00022679"/>
    </source>
</evidence>
<evidence type="ECO:0000313" key="4">
    <source>
        <dbReference type="EMBL" id="KAL3692630.1"/>
    </source>
</evidence>
<name>A0ABD3HRB0_9MARC</name>
<gene>
    <name evidence="4" type="ORF">R1sor_006281</name>
</gene>
<dbReference type="InterPro" id="IPR000182">
    <property type="entry name" value="GNAT_dom"/>
</dbReference>
<keyword evidence="5" id="KW-1185">Reference proteome</keyword>
<feature type="domain" description="N-acetyltransferase" evidence="3">
    <location>
        <begin position="146"/>
        <end position="290"/>
    </location>
</feature>
<proteinExistence type="predicted"/>
<dbReference type="PROSITE" id="PS51186">
    <property type="entry name" value="GNAT"/>
    <property type="match status" value="1"/>
</dbReference>
<dbReference type="GO" id="GO:0016746">
    <property type="term" value="F:acyltransferase activity"/>
    <property type="evidence" value="ECO:0007669"/>
    <property type="project" value="UniProtKB-KW"/>
</dbReference>
<dbReference type="Gene3D" id="3.40.630.30">
    <property type="match status" value="1"/>
</dbReference>
<evidence type="ECO:0000313" key="5">
    <source>
        <dbReference type="Proteomes" id="UP001633002"/>
    </source>
</evidence>
<dbReference type="InterPro" id="IPR016181">
    <property type="entry name" value="Acyl_CoA_acyltransferase"/>
</dbReference>
<accession>A0ABD3HRB0</accession>
<evidence type="ECO:0000259" key="3">
    <source>
        <dbReference type="PROSITE" id="PS51186"/>
    </source>
</evidence>
<keyword evidence="2" id="KW-0012">Acyltransferase</keyword>
<dbReference type="PANTHER" id="PTHR43626">
    <property type="entry name" value="ACYL-COA N-ACYLTRANSFERASE"/>
    <property type="match status" value="1"/>
</dbReference>
<sequence>MELSMVQAVGCTRYSPSARFRGPSASVFFPEKFGTSILSEKYCYGRAEPPRNLRKWDRYLQRNITGPGASFVAFCEQLLQCSSSFVVRPGSVAIKRNPVNYERCRPKHEKPFICFAAEGSSRNQAGTVTQKTVWPCLLPRPLIYSSSLSDVDSVQLSELWATTLDVKRDPQKILKAMRHSFAFIVVLAEVEEASPSGVDRRLKTVGVGRAISDGTFIASICDVAVDPEYQRRGIGRRIVKKLVENMKKTGGPSGYAVFPPPIARRFFWMIGFRSDKKYKMMAYRGKEDVQLLENSEEEINQSEERELVVTEAE</sequence>
<dbReference type="EMBL" id="JBJQOH010000003">
    <property type="protein sequence ID" value="KAL3692630.1"/>
    <property type="molecule type" value="Genomic_DNA"/>
</dbReference>
<dbReference type="Pfam" id="PF00583">
    <property type="entry name" value="Acetyltransf_1"/>
    <property type="match status" value="1"/>
</dbReference>
<keyword evidence="1" id="KW-0808">Transferase</keyword>
<dbReference type="CDD" id="cd04301">
    <property type="entry name" value="NAT_SF"/>
    <property type="match status" value="1"/>
</dbReference>
<comment type="caution">
    <text evidence="4">The sequence shown here is derived from an EMBL/GenBank/DDBJ whole genome shotgun (WGS) entry which is preliminary data.</text>
</comment>
<dbReference type="SUPFAM" id="SSF55729">
    <property type="entry name" value="Acyl-CoA N-acyltransferases (Nat)"/>
    <property type="match status" value="1"/>
</dbReference>
<evidence type="ECO:0000256" key="2">
    <source>
        <dbReference type="ARBA" id="ARBA00023315"/>
    </source>
</evidence>
<dbReference type="PANTHER" id="PTHR43626:SF4">
    <property type="entry name" value="GCN5-RELATED N-ACETYLTRANSFERASE 2, CHLOROPLASTIC"/>
    <property type="match status" value="1"/>
</dbReference>
<dbReference type="InterPro" id="IPR045039">
    <property type="entry name" value="NSI-like"/>
</dbReference>
<organism evidence="4 5">
    <name type="scientific">Riccia sorocarpa</name>
    <dbReference type="NCBI Taxonomy" id="122646"/>
    <lineage>
        <taxon>Eukaryota</taxon>
        <taxon>Viridiplantae</taxon>
        <taxon>Streptophyta</taxon>
        <taxon>Embryophyta</taxon>
        <taxon>Marchantiophyta</taxon>
        <taxon>Marchantiopsida</taxon>
        <taxon>Marchantiidae</taxon>
        <taxon>Marchantiales</taxon>
        <taxon>Ricciaceae</taxon>
        <taxon>Riccia</taxon>
    </lineage>
</organism>
<dbReference type="Proteomes" id="UP001633002">
    <property type="component" value="Unassembled WGS sequence"/>
</dbReference>
<reference evidence="4 5" key="1">
    <citation type="submission" date="2024-09" db="EMBL/GenBank/DDBJ databases">
        <title>Chromosome-scale assembly of Riccia sorocarpa.</title>
        <authorList>
            <person name="Paukszto L."/>
        </authorList>
    </citation>
    <scope>NUCLEOTIDE SEQUENCE [LARGE SCALE GENOMIC DNA]</scope>
    <source>
        <strain evidence="4">LP-2024</strain>
        <tissue evidence="4">Aerial parts of the thallus</tissue>
    </source>
</reference>
<protein>
    <recommendedName>
        <fullName evidence="3">N-acetyltransferase domain-containing protein</fullName>
    </recommendedName>
</protein>
<dbReference type="AlphaFoldDB" id="A0ABD3HRB0"/>